<feature type="region of interest" description="Disordered" evidence="4">
    <location>
        <begin position="597"/>
        <end position="659"/>
    </location>
</feature>
<feature type="compositionally biased region" description="Acidic residues" evidence="4">
    <location>
        <begin position="1175"/>
        <end position="1192"/>
    </location>
</feature>
<dbReference type="EMBL" id="JAJTJA010000014">
    <property type="protein sequence ID" value="KAH8690265.1"/>
    <property type="molecule type" value="Genomic_DNA"/>
</dbReference>
<evidence type="ECO:0000256" key="1">
    <source>
        <dbReference type="ARBA" id="ARBA00022737"/>
    </source>
</evidence>
<feature type="repeat" description="ANK" evidence="3">
    <location>
        <begin position="1465"/>
        <end position="1497"/>
    </location>
</feature>
<dbReference type="Pfam" id="PF12796">
    <property type="entry name" value="Ank_2"/>
    <property type="match status" value="1"/>
</dbReference>
<accession>A0AAD4PS24</accession>
<dbReference type="Proteomes" id="UP001201262">
    <property type="component" value="Unassembled WGS sequence"/>
</dbReference>
<feature type="region of interest" description="Disordered" evidence="4">
    <location>
        <begin position="1162"/>
        <end position="1192"/>
    </location>
</feature>
<dbReference type="RefSeq" id="XP_046066548.1">
    <property type="nucleotide sequence ID" value="XM_046212250.1"/>
</dbReference>
<name>A0AAD4PS24_9EURO</name>
<dbReference type="SMART" id="SM00248">
    <property type="entry name" value="ANK"/>
    <property type="match status" value="12"/>
</dbReference>
<evidence type="ECO:0000313" key="5">
    <source>
        <dbReference type="EMBL" id="KAH8690265.1"/>
    </source>
</evidence>
<dbReference type="Gene3D" id="1.25.40.20">
    <property type="entry name" value="Ankyrin repeat-containing domain"/>
    <property type="match status" value="4"/>
</dbReference>
<dbReference type="Pfam" id="PF00023">
    <property type="entry name" value="Ank"/>
    <property type="match status" value="2"/>
</dbReference>
<feature type="compositionally biased region" description="Basic and acidic residues" evidence="4">
    <location>
        <begin position="1162"/>
        <end position="1174"/>
    </location>
</feature>
<dbReference type="SUPFAM" id="SSF48403">
    <property type="entry name" value="Ankyrin repeat"/>
    <property type="match status" value="2"/>
</dbReference>
<dbReference type="PRINTS" id="PR01415">
    <property type="entry name" value="ANKYRIN"/>
</dbReference>
<dbReference type="InterPro" id="IPR018294">
    <property type="entry name" value="ISPD_synthase_CS"/>
</dbReference>
<dbReference type="PROSITE" id="PS50088">
    <property type="entry name" value="ANK_REPEAT"/>
    <property type="match status" value="3"/>
</dbReference>
<dbReference type="Pfam" id="PF26128">
    <property type="entry name" value="Gad2"/>
    <property type="match status" value="1"/>
</dbReference>
<dbReference type="GO" id="GO:0003824">
    <property type="term" value="F:catalytic activity"/>
    <property type="evidence" value="ECO:0007669"/>
    <property type="project" value="InterPro"/>
</dbReference>
<dbReference type="PANTHER" id="PTHR24198:SF165">
    <property type="entry name" value="ANKYRIN REPEAT-CONTAINING PROTEIN-RELATED"/>
    <property type="match status" value="1"/>
</dbReference>
<evidence type="ECO:0000256" key="3">
    <source>
        <dbReference type="PROSITE-ProRule" id="PRU00023"/>
    </source>
</evidence>
<evidence type="ECO:0000256" key="4">
    <source>
        <dbReference type="SAM" id="MobiDB-lite"/>
    </source>
</evidence>
<dbReference type="InterPro" id="IPR036770">
    <property type="entry name" value="Ankyrin_rpt-contain_sf"/>
</dbReference>
<organism evidence="5 6">
    <name type="scientific">Talaromyces proteolyticus</name>
    <dbReference type="NCBI Taxonomy" id="1131652"/>
    <lineage>
        <taxon>Eukaryota</taxon>
        <taxon>Fungi</taxon>
        <taxon>Dikarya</taxon>
        <taxon>Ascomycota</taxon>
        <taxon>Pezizomycotina</taxon>
        <taxon>Eurotiomycetes</taxon>
        <taxon>Eurotiomycetidae</taxon>
        <taxon>Eurotiales</taxon>
        <taxon>Trichocomaceae</taxon>
        <taxon>Talaromyces</taxon>
        <taxon>Talaromyces sect. Bacilispori</taxon>
    </lineage>
</organism>
<evidence type="ECO:0000313" key="6">
    <source>
        <dbReference type="Proteomes" id="UP001201262"/>
    </source>
</evidence>
<reference evidence="5" key="1">
    <citation type="submission" date="2021-12" db="EMBL/GenBank/DDBJ databases">
        <title>Convergent genome expansion in fungi linked to evolution of root-endophyte symbiosis.</title>
        <authorList>
            <consortium name="DOE Joint Genome Institute"/>
            <person name="Ke Y.-H."/>
            <person name="Bonito G."/>
            <person name="Liao H.-L."/>
            <person name="Looney B."/>
            <person name="Rojas-Flechas A."/>
            <person name="Nash J."/>
            <person name="Hameed K."/>
            <person name="Schadt C."/>
            <person name="Martin F."/>
            <person name="Crous P.W."/>
            <person name="Miettinen O."/>
            <person name="Magnuson J.K."/>
            <person name="Labbe J."/>
            <person name="Jacobson D."/>
            <person name="Doktycz M.J."/>
            <person name="Veneault-Fourrey C."/>
            <person name="Kuo A."/>
            <person name="Mondo S."/>
            <person name="Calhoun S."/>
            <person name="Riley R."/>
            <person name="Ohm R."/>
            <person name="LaButti K."/>
            <person name="Andreopoulos B."/>
            <person name="Pangilinan J."/>
            <person name="Nolan M."/>
            <person name="Tritt A."/>
            <person name="Clum A."/>
            <person name="Lipzen A."/>
            <person name="Daum C."/>
            <person name="Barry K."/>
            <person name="Grigoriev I.V."/>
            <person name="Vilgalys R."/>
        </authorList>
    </citation>
    <scope>NUCLEOTIDE SEQUENCE</scope>
    <source>
        <strain evidence="5">PMI_201</strain>
    </source>
</reference>
<evidence type="ECO:0000256" key="2">
    <source>
        <dbReference type="ARBA" id="ARBA00023043"/>
    </source>
</evidence>
<keyword evidence="2 3" id="KW-0040">ANK repeat</keyword>
<dbReference type="GO" id="GO:0008299">
    <property type="term" value="P:isoprenoid biosynthetic process"/>
    <property type="evidence" value="ECO:0007669"/>
    <property type="project" value="InterPro"/>
</dbReference>
<comment type="caution">
    <text evidence="5">The sequence shown here is derived from an EMBL/GenBank/DDBJ whole genome shotgun (WGS) entry which is preliminary data.</text>
</comment>
<sequence length="1774" mass="200938">MEAEYTLPPVPAKHSEFLRYFQANNSTPVVDLVKPYNQYDAVLRKIYAQQPSHPAAAENLANIVPLFDDNGSANVQIRARDPSSESEEVQSKYLMSLKHEDRRANGSPAVVTTFKEFQKNFNIFCEGSLADLDWSNVVAAGSAVITSLLPVPKEYAHSKRGLRQFYHEKFTPASDVDLFLYGLTEEQAIEKIKQIETKIKDSILTETTTVRTKNAITIASQYPTRHVQIVLRIYKSIAEILTGFDVDCSCAAYDGHQVYLAPRAVGAFVTQVNQIDLTRRSPSYENRLSKYSHRGFEIFWPHLDRSRIDPTVFERSFTRTKGLARLLVLEKLPRPVDRDQYLSQRRAERGRPPANMHARRSSKLNGNIKNDWDDEVPDWLEEDEVSDYHTFTIPYGVKFHARKIEKLLYTKDLLLNAEWNKPKDRTVNLHRHPAFFGHFEDVIHDCCGYCPTTATQEEKDVAEEEDKIYVKGDLFFLKDNPGRQEIGSFNPITDTDWTEMAYVGNTESFCQAIIDQDIDRVREWLSHEESDPNRRDYTGRAPLHLAVMSSTPEIVQCLVDHGARLISRLADGRTALHLAAGRGDVEIIRILLTKSAENEEEEAKKESRINGIRVHETKNENSDHSNEDIDRDGDEDSDVSDAEIASNASDDSHADDTSYATGSFVNVKKNAENAKTDGMPDDANDLEPDIYDINVLAWDSRASPLHLAIINGHIAAVEELVSSFGADVLLPIKLLHDYDHTPRAAILTLVLALRLPIDQAKLMTEKLLQLGASPAQGDLKQKTALHYVSAFEEYSEIWDIFVKHDRPAVQRALDCVSVTGYAYSPTIDSALTVAIKEKNVIGALKLLNSEAIPEIRFEDYIKSAQSIRENLRHQSSENNETHFLSNVNQPVISAVYREEPVIVLELLNRGVDPNTLSKDGHSVLKSRYSIGNATSLLDCVRDKLDTLRGYKAEPIQRNLPHPLELDDSSYLNGLKEGTYQMWSARKALAKQREIYKRDKDLYDQDPKNPKNRKGLEEKKAAVAALITEFENIEAVLIRKGAKKFVELYPEQPLQTKNPHNPYQSPIPGPFKTSFSFNIPDLTPVKRYRYIKLFEAAWDGNLDSIKEMTIGMWGPEKQWPPLEIGITDTNDLSPFTIAILRGHFRITEPILAIAQAQYKPQKDEREKKYDLRTSDDECSDYDSENEQTDDDASNDIRIKHHIIDDQFTIDNVGEIKTEVETSISPLDIFRKQCATGSFLKSQILGTEDPRGLIEYAICKDDLELLKFLLDLGKDLSSKSSDDLDSLMSCVSESAFQMAMRLGRLNCLKELIRCTGTGLPLDKLVEKSGTGIKEKPKFYQGLSVHGEKRADWAAAGGGIRVMQPKDRHPPLLLAAHEGNLETVEWFLGTAPSRYYAEFAKRYKHDKRLKGLAQAKGGIELSIETWLSARRDLTLHCAVMSKERPESIRLVEYLVNYFPQYLLVKSLDGYTPLALAFSQGKVEFAKILINAGADQTTRDKSGRNLLHLLFQNLVIASQKDLDNFQNMLDLVDPLLLSSMLIERCSVVPGSLTPLALWMGIHWSPQDTHTLRVRRFQNQEPKFVISTLRKILEFAERTGQKHLEVLNGAGNTVVHDAVRCGLTESLQILLDHRPDLLHRENSTGCTPCELAEVAWISEATSNPPERFDSESRYAWGFHQEQSNSDIVSREPETFVENNGEHKKQHSQIEAVYRICCSRAQNDGNSKIRKLVTLFDANEVAKRLATRKVLDNTGDREARKVVQQEMDEVRAWLRLRNSQ</sequence>
<keyword evidence="1" id="KW-0677">Repeat</keyword>
<dbReference type="InterPro" id="IPR002110">
    <property type="entry name" value="Ankyrin_rpt"/>
</dbReference>
<protein>
    <submittedName>
        <fullName evidence="5">Ankyrin repeat protein</fullName>
    </submittedName>
</protein>
<dbReference type="PROSITE" id="PS50297">
    <property type="entry name" value="ANK_REP_REGION"/>
    <property type="match status" value="3"/>
</dbReference>
<dbReference type="GeneID" id="70242537"/>
<dbReference type="PANTHER" id="PTHR24198">
    <property type="entry name" value="ANKYRIN REPEAT AND PROTEIN KINASE DOMAIN-CONTAINING PROTEIN"/>
    <property type="match status" value="1"/>
</dbReference>
<dbReference type="PROSITE" id="PS01295">
    <property type="entry name" value="ISPD"/>
    <property type="match status" value="1"/>
</dbReference>
<keyword evidence="6" id="KW-1185">Reference proteome</keyword>
<feature type="compositionally biased region" description="Basic and acidic residues" evidence="4">
    <location>
        <begin position="602"/>
        <end position="628"/>
    </location>
</feature>
<gene>
    <name evidence="5" type="ORF">BGW36DRAFT_307569</name>
</gene>
<feature type="repeat" description="ANK" evidence="3">
    <location>
        <begin position="538"/>
        <end position="565"/>
    </location>
</feature>
<proteinExistence type="predicted"/>
<feature type="compositionally biased region" description="Acidic residues" evidence="4">
    <location>
        <begin position="629"/>
        <end position="641"/>
    </location>
</feature>
<feature type="repeat" description="ANK" evidence="3">
    <location>
        <begin position="571"/>
        <end position="603"/>
    </location>
</feature>